<dbReference type="PANTHER" id="PTHR30151">
    <property type="entry name" value="ALKANE SULFONATE ABC TRANSPORTER-RELATED, MEMBRANE SUBUNIT"/>
    <property type="match status" value="1"/>
</dbReference>
<keyword evidence="3" id="KW-1003">Cell membrane</keyword>
<dbReference type="CDD" id="cd06261">
    <property type="entry name" value="TM_PBP2"/>
    <property type="match status" value="1"/>
</dbReference>
<evidence type="ECO:0000313" key="11">
    <source>
        <dbReference type="Proteomes" id="UP000185608"/>
    </source>
</evidence>
<dbReference type="Proteomes" id="UP000186165">
    <property type="component" value="Chromosome"/>
</dbReference>
<dbReference type="AlphaFoldDB" id="A0A1D8S5U1"/>
<comment type="subcellular location">
    <subcellularLocation>
        <location evidence="1 7">Cell membrane</location>
        <topology evidence="1 7">Multi-pass membrane protein</topology>
    </subcellularLocation>
</comment>
<evidence type="ECO:0000256" key="4">
    <source>
        <dbReference type="ARBA" id="ARBA00022692"/>
    </source>
</evidence>
<keyword evidence="12" id="KW-1185">Reference proteome</keyword>
<feature type="transmembrane region" description="Helical" evidence="7">
    <location>
        <begin position="78"/>
        <end position="107"/>
    </location>
</feature>
<dbReference type="GO" id="GO:0005886">
    <property type="term" value="C:plasma membrane"/>
    <property type="evidence" value="ECO:0007669"/>
    <property type="project" value="UniProtKB-SubCell"/>
</dbReference>
<keyword evidence="2 7" id="KW-0813">Transport</keyword>
<evidence type="ECO:0000313" key="9">
    <source>
        <dbReference type="EMBL" id="AOW80726.1"/>
    </source>
</evidence>
<dbReference type="EMBL" id="CP016070">
    <property type="protein sequence ID" value="AOW80726.1"/>
    <property type="molecule type" value="Genomic_DNA"/>
</dbReference>
<dbReference type="EMBL" id="CP016804">
    <property type="protein sequence ID" value="APE96063.1"/>
    <property type="molecule type" value="Genomic_DNA"/>
</dbReference>
<dbReference type="STRING" id="1873524.HSR6_1623"/>
<evidence type="ECO:0000256" key="1">
    <source>
        <dbReference type="ARBA" id="ARBA00004651"/>
    </source>
</evidence>
<comment type="similarity">
    <text evidence="7">Belongs to the binding-protein-dependent transport system permease family.</text>
</comment>
<evidence type="ECO:0000256" key="3">
    <source>
        <dbReference type="ARBA" id="ARBA00022475"/>
    </source>
</evidence>
<evidence type="ECO:0000313" key="12">
    <source>
        <dbReference type="Proteomes" id="UP000186165"/>
    </source>
</evidence>
<evidence type="ECO:0000256" key="5">
    <source>
        <dbReference type="ARBA" id="ARBA00022989"/>
    </source>
</evidence>
<reference evidence="10" key="3">
    <citation type="journal article" date="2017" name="ISME J.">
        <title>Discovery of anaerobic lithoheterotrophic haloarchaea, ubiquitous in hypersaline habitats.</title>
        <authorList>
            <person name="Sorokin D.Y."/>
            <person name="Messina E."/>
            <person name="Smedile F."/>
            <person name="Roman P."/>
            <person name="Damste J.S.S."/>
            <person name="Ciordia S."/>
            <person name="Mena M.C."/>
            <person name="Ferrer M."/>
            <person name="Golyshin P.N."/>
            <person name="Kublanov I.V."/>
            <person name="Samarov N.I."/>
            <person name="Toshchakov S.V."/>
            <person name="La Cono V."/>
            <person name="Yakimov M.M."/>
        </authorList>
    </citation>
    <scope>NUCLEOTIDE SEQUENCE</scope>
    <source>
        <strain evidence="10">HSR6</strain>
    </source>
</reference>
<dbReference type="PANTHER" id="PTHR30151:SF0">
    <property type="entry name" value="ABC TRANSPORTER PERMEASE PROTEIN MJ0413-RELATED"/>
    <property type="match status" value="1"/>
</dbReference>
<dbReference type="InterPro" id="IPR035906">
    <property type="entry name" value="MetI-like_sf"/>
</dbReference>
<gene>
    <name evidence="10" type="ORF">HSR6_1623</name>
    <name evidence="9" type="ORF">HTSR_1553</name>
</gene>
<dbReference type="Gene3D" id="1.10.3720.10">
    <property type="entry name" value="MetI-like"/>
    <property type="match status" value="1"/>
</dbReference>
<evidence type="ECO:0000313" key="10">
    <source>
        <dbReference type="EMBL" id="APE96063.1"/>
    </source>
</evidence>
<evidence type="ECO:0000256" key="2">
    <source>
        <dbReference type="ARBA" id="ARBA00022448"/>
    </source>
</evidence>
<dbReference type="Pfam" id="PF00528">
    <property type="entry name" value="BPD_transp_1"/>
    <property type="match status" value="1"/>
</dbReference>
<dbReference type="SUPFAM" id="SSF161098">
    <property type="entry name" value="MetI-like"/>
    <property type="match status" value="1"/>
</dbReference>
<keyword evidence="6 7" id="KW-0472">Membrane</keyword>
<feature type="transmembrane region" description="Helical" evidence="7">
    <location>
        <begin position="149"/>
        <end position="171"/>
    </location>
</feature>
<feature type="transmembrane region" description="Helical" evidence="7">
    <location>
        <begin position="192"/>
        <end position="209"/>
    </location>
</feature>
<name>A0A1D8S5U1_9EURY</name>
<protein>
    <submittedName>
        <fullName evidence="9">Binding-protein-dependent transport system inner membrane protein</fullName>
    </submittedName>
    <submittedName>
        <fullName evidence="10">Binding-protein-dependent transport system innermembrane protein</fullName>
    </submittedName>
</protein>
<reference evidence="12" key="2">
    <citation type="submission" date="2016-08" db="EMBL/GenBank/DDBJ databases">
        <title>Discovery of first anaerobic lithoheterotrophic haloarchae widely represented in hypersaline habitats.</title>
        <authorList>
            <person name="Sorokin D.Y."/>
            <person name="Kublanov I.V."/>
            <person name="Roman P."/>
            <person name="Sinninghe Damste J.S."/>
            <person name="Golyshin P.N."/>
            <person name="Rojo D."/>
            <person name="Ciordia S."/>
            <person name="Mena Md.C."/>
            <person name="Ferrer M."/>
            <person name="Smedile F."/>
            <person name="Messina E."/>
            <person name="La Cono V."/>
            <person name="Yakimov M.M."/>
        </authorList>
    </citation>
    <scope>NUCLEOTIDE SEQUENCE [LARGE SCALE GENOMIC DNA]</scope>
    <source>
        <strain evidence="12">HSR6</strain>
    </source>
</reference>
<dbReference type="InterPro" id="IPR000515">
    <property type="entry name" value="MetI-like"/>
</dbReference>
<evidence type="ECO:0000259" key="8">
    <source>
        <dbReference type="PROSITE" id="PS50928"/>
    </source>
</evidence>
<keyword evidence="5 7" id="KW-1133">Transmembrane helix</keyword>
<dbReference type="PROSITE" id="PS50928">
    <property type="entry name" value="ABC_TM1"/>
    <property type="match status" value="1"/>
</dbReference>
<dbReference type="KEGG" id="halh:HTSR_1553"/>
<keyword evidence="4 7" id="KW-0812">Transmembrane</keyword>
<sequence length="223" mass="23988">MIDARFFPPPTAVLGLAVELYVHGDFLTHLLASLRRVLLGGLLGTASGVTMGLLAGRNGGVRAILDPHLSVLYPLPKIAILPVMFSIFGVSETARILTMALAVFLLVTINTMDAVTQIEDQYIAAARDNGAGRVAIYREVVLPSILPQVASGLSLGLGIAVVLLVIIEMVAADSGLGYVIWTSWQQFKILELYVALFSINVLGLVFVHGPEEIGDWLTPWQQQ</sequence>
<proteinExistence type="inferred from homology"/>
<feature type="transmembrane region" description="Helical" evidence="7">
    <location>
        <begin position="37"/>
        <end position="57"/>
    </location>
</feature>
<accession>A0A1D8S5U1</accession>
<dbReference type="Proteomes" id="UP000185608">
    <property type="component" value="Chromosome"/>
</dbReference>
<dbReference type="KEGG" id="hhsr:HSR6_1623"/>
<evidence type="ECO:0000256" key="6">
    <source>
        <dbReference type="ARBA" id="ARBA00023136"/>
    </source>
</evidence>
<dbReference type="GO" id="GO:0055085">
    <property type="term" value="P:transmembrane transport"/>
    <property type="evidence" value="ECO:0007669"/>
    <property type="project" value="InterPro"/>
</dbReference>
<accession>A0A1J1AEB2</accession>
<organism evidence="9 11">
    <name type="scientific">Halodesulfurarchaeum formicicum</name>
    <dbReference type="NCBI Taxonomy" id="1873524"/>
    <lineage>
        <taxon>Archaea</taxon>
        <taxon>Methanobacteriati</taxon>
        <taxon>Methanobacteriota</taxon>
        <taxon>Stenosarchaea group</taxon>
        <taxon>Halobacteria</taxon>
        <taxon>Halobacteriales</taxon>
        <taxon>Halobacteriaceae</taxon>
        <taxon>Halodesulfurarchaeum</taxon>
    </lineage>
</organism>
<feature type="domain" description="ABC transmembrane type-1" evidence="8">
    <location>
        <begin position="30"/>
        <end position="208"/>
    </location>
</feature>
<reference evidence="9 11" key="1">
    <citation type="submission" date="2016-06" db="EMBL/GenBank/DDBJ databases">
        <title>Discovery of anaerobic lithoheterotrophic haloarchaeon capable of sulfur respiration by hydrogen and formate.</title>
        <authorList>
            <person name="Sorokin D.Y."/>
            <person name="Kublanov I.V."/>
            <person name="Roman P."/>
            <person name="Sinninghe Damste J.S."/>
            <person name="Golyshin P.N."/>
            <person name="Rojo D."/>
            <person name="Ciordia S."/>
            <person name="Mena Md.C."/>
            <person name="Ferrer M."/>
            <person name="Smedile F."/>
            <person name="Messina E."/>
            <person name="La Cono V."/>
            <person name="Yakimov M.M."/>
        </authorList>
    </citation>
    <scope>NUCLEOTIDE SEQUENCE [LARGE SCALE GENOMIC DNA]</scope>
    <source>
        <strain evidence="9 11">HTSR1</strain>
    </source>
</reference>
<evidence type="ECO:0000256" key="7">
    <source>
        <dbReference type="RuleBase" id="RU363032"/>
    </source>
</evidence>